<dbReference type="PANTHER" id="PTHR43553">
    <property type="entry name" value="HEAVY METAL TRANSPORTER"/>
    <property type="match status" value="1"/>
</dbReference>
<dbReference type="Gene3D" id="3.40.50.300">
    <property type="entry name" value="P-loop containing nucleotide triphosphate hydrolases"/>
    <property type="match status" value="2"/>
</dbReference>
<accession>A0A1Y4FY32</accession>
<feature type="domain" description="ABC transporter" evidence="10">
    <location>
        <begin position="297"/>
        <end position="516"/>
    </location>
</feature>
<gene>
    <name evidence="11" type="ORF">DMP12_07880</name>
</gene>
<evidence type="ECO:0000256" key="3">
    <source>
        <dbReference type="ARBA" id="ARBA00022448"/>
    </source>
</evidence>
<evidence type="ECO:0000313" key="11">
    <source>
        <dbReference type="EMBL" id="ROT90015.1"/>
    </source>
</evidence>
<proteinExistence type="inferred from homology"/>
<keyword evidence="5" id="KW-0547">Nucleotide-binding</keyword>
<dbReference type="InterPro" id="IPR027417">
    <property type="entry name" value="P-loop_NTPase"/>
</dbReference>
<dbReference type="PROSITE" id="PS50893">
    <property type="entry name" value="ABC_TRANSPORTER_2"/>
    <property type="match status" value="2"/>
</dbReference>
<dbReference type="GO" id="GO:0005524">
    <property type="term" value="F:ATP binding"/>
    <property type="evidence" value="ECO:0007669"/>
    <property type="project" value="UniProtKB-KW"/>
</dbReference>
<dbReference type="PANTHER" id="PTHR43553:SF27">
    <property type="entry name" value="ENERGY-COUPLING FACTOR TRANSPORTER ATP-BINDING PROTEIN ECFA2"/>
    <property type="match status" value="1"/>
</dbReference>
<dbReference type="InterPro" id="IPR050095">
    <property type="entry name" value="ECF_ABC_transporter_ATP-bd"/>
</dbReference>
<evidence type="ECO:0000256" key="7">
    <source>
        <dbReference type="ARBA" id="ARBA00022967"/>
    </source>
</evidence>
<protein>
    <submittedName>
        <fullName evidence="11">ABC transporter</fullName>
    </submittedName>
</protein>
<evidence type="ECO:0000256" key="6">
    <source>
        <dbReference type="ARBA" id="ARBA00022840"/>
    </source>
</evidence>
<keyword evidence="3" id="KW-0813">Transport</keyword>
<comment type="caution">
    <text evidence="11">The sequence shown here is derived from an EMBL/GenBank/DDBJ whole genome shotgun (WGS) entry which is preliminary data.</text>
</comment>
<dbReference type="GO" id="GO:0043190">
    <property type="term" value="C:ATP-binding cassette (ABC) transporter complex"/>
    <property type="evidence" value="ECO:0007669"/>
    <property type="project" value="TreeGrafter"/>
</dbReference>
<comment type="subcellular location">
    <subcellularLocation>
        <location evidence="1">Cell membrane</location>
        <topology evidence="1">Peripheral membrane protein</topology>
    </subcellularLocation>
</comment>
<feature type="domain" description="ABC transporter" evidence="10">
    <location>
        <begin position="4"/>
        <end position="242"/>
    </location>
</feature>
<comment type="similarity">
    <text evidence="2">Belongs to the ABC transporter superfamily.</text>
</comment>
<evidence type="ECO:0000256" key="8">
    <source>
        <dbReference type="ARBA" id="ARBA00023136"/>
    </source>
</evidence>
<feature type="region of interest" description="Disordered" evidence="9">
    <location>
        <begin position="524"/>
        <end position="584"/>
    </location>
</feature>
<dbReference type="InterPro" id="IPR003593">
    <property type="entry name" value="AAA+_ATPase"/>
</dbReference>
<dbReference type="SUPFAM" id="SSF52540">
    <property type="entry name" value="P-loop containing nucleoside triphosphate hydrolases"/>
    <property type="match status" value="2"/>
</dbReference>
<keyword evidence="7" id="KW-1278">Translocase</keyword>
<evidence type="ECO:0000256" key="9">
    <source>
        <dbReference type="SAM" id="MobiDB-lite"/>
    </source>
</evidence>
<evidence type="ECO:0000259" key="10">
    <source>
        <dbReference type="PROSITE" id="PS50893"/>
    </source>
</evidence>
<keyword evidence="6" id="KW-0067">ATP-binding</keyword>
<reference evidence="12" key="1">
    <citation type="submission" date="2018-05" db="EMBL/GenBank/DDBJ databases">
        <title>Genome Sequencing of selected type strains of the family Eggerthellaceae.</title>
        <authorList>
            <person name="Danylec N."/>
            <person name="Stoll D.A."/>
            <person name="Doetsch A."/>
            <person name="Huch M."/>
        </authorList>
    </citation>
    <scope>NUCLEOTIDE SEQUENCE [LARGE SCALE GENOMIC DNA]</scope>
    <source>
        <strain evidence="12">DSM 27213</strain>
    </source>
</reference>
<feature type="compositionally biased region" description="Low complexity" evidence="9">
    <location>
        <begin position="559"/>
        <end position="573"/>
    </location>
</feature>
<evidence type="ECO:0000256" key="4">
    <source>
        <dbReference type="ARBA" id="ARBA00022475"/>
    </source>
</evidence>
<evidence type="ECO:0000313" key="12">
    <source>
        <dbReference type="Proteomes" id="UP000285258"/>
    </source>
</evidence>
<evidence type="ECO:0000256" key="5">
    <source>
        <dbReference type="ARBA" id="ARBA00022741"/>
    </source>
</evidence>
<dbReference type="InterPro" id="IPR017871">
    <property type="entry name" value="ABC_transporter-like_CS"/>
</dbReference>
<dbReference type="RefSeq" id="WP_087191469.1">
    <property type="nucleotide sequence ID" value="NZ_CP168029.1"/>
</dbReference>
<evidence type="ECO:0000256" key="2">
    <source>
        <dbReference type="ARBA" id="ARBA00005417"/>
    </source>
</evidence>
<dbReference type="InterPro" id="IPR015856">
    <property type="entry name" value="ABC_transpr_CbiO/EcfA_su"/>
</dbReference>
<evidence type="ECO:0000256" key="1">
    <source>
        <dbReference type="ARBA" id="ARBA00004202"/>
    </source>
</evidence>
<sequence>MDAVRAQGFAFTYPDAPARTFGPLDWRVAQGSFTLLVGATGCGKTTLLRCLKPALAPTGAQEGRLEVLGREPAAFDAADGAAQVGYVAQNPENQLVCDTVWHELAFALENIGLDQNAMRRRVAEVAHFFGIEPWFRASVADLSGGQQQMVNLAAVLACQPRLLVLDEPTAQLDPVAEKNFLHALFRVNRELGITVVMATHAPEATAPYATDLVELANGQVRPVAVPCATADAPAPGPASAFGPASAIPSPRVEGASGGSENPLLDVEAAPRPIREVSSARPIREVSPAATREAPPVLSFRDAHFRYSREAGWVVRGLDLDVRMGDVHAVVGGNGCGKSTLLRLAAGVLRPERGRVANRLAARQALLPQNPKALFVCDTVAEELREWQRGCGYGDDAVDAALGRFSLAAHAARHPYDLSGGQQQLLAFAKILLTDPDLLLLDEPTKGLDTPTKRALADAVRSCARSGATVVLVTHDLAFAARVADRATMLFDGEAACTEPAEEFFAGNLFYRPVPDAFFRTWRAGAGEPRADDGPDGGSSAPSRPGPLVSSGGGLRTSLEGEPLPAAGAGASGAHTLDPNDGTAR</sequence>
<dbReference type="AlphaFoldDB" id="A0A1Y4FY32"/>
<name>A0A1Y4FY32_9ACTN</name>
<dbReference type="InterPro" id="IPR003439">
    <property type="entry name" value="ABC_transporter-like_ATP-bd"/>
</dbReference>
<dbReference type="PROSITE" id="PS00211">
    <property type="entry name" value="ABC_TRANSPORTER_1"/>
    <property type="match status" value="2"/>
</dbReference>
<organism evidence="11 12">
    <name type="scientific">Gordonibacter urolithinfaciens</name>
    <dbReference type="NCBI Taxonomy" id="1335613"/>
    <lineage>
        <taxon>Bacteria</taxon>
        <taxon>Bacillati</taxon>
        <taxon>Actinomycetota</taxon>
        <taxon>Coriobacteriia</taxon>
        <taxon>Eggerthellales</taxon>
        <taxon>Eggerthellaceae</taxon>
        <taxon>Gordonibacter</taxon>
    </lineage>
</organism>
<dbReference type="Pfam" id="PF00005">
    <property type="entry name" value="ABC_tran"/>
    <property type="match status" value="2"/>
</dbReference>
<dbReference type="CDD" id="cd03225">
    <property type="entry name" value="ABC_cobalt_CbiO_domain1"/>
    <property type="match status" value="2"/>
</dbReference>
<dbReference type="GO" id="GO:0042626">
    <property type="term" value="F:ATPase-coupled transmembrane transporter activity"/>
    <property type="evidence" value="ECO:0007669"/>
    <property type="project" value="TreeGrafter"/>
</dbReference>
<keyword evidence="4" id="KW-1003">Cell membrane</keyword>
<dbReference type="GO" id="GO:0016887">
    <property type="term" value="F:ATP hydrolysis activity"/>
    <property type="evidence" value="ECO:0007669"/>
    <property type="project" value="InterPro"/>
</dbReference>
<dbReference type="SMART" id="SM00382">
    <property type="entry name" value="AAA"/>
    <property type="match status" value="2"/>
</dbReference>
<keyword evidence="8" id="KW-0472">Membrane</keyword>
<dbReference type="EMBL" id="QIBW01000007">
    <property type="protein sequence ID" value="ROT90015.1"/>
    <property type="molecule type" value="Genomic_DNA"/>
</dbReference>
<dbReference type="Proteomes" id="UP000285258">
    <property type="component" value="Unassembled WGS sequence"/>
</dbReference>